<feature type="compositionally biased region" description="Basic residues" evidence="1">
    <location>
        <begin position="487"/>
        <end position="496"/>
    </location>
</feature>
<feature type="compositionally biased region" description="Gly residues" evidence="1">
    <location>
        <begin position="57"/>
        <end position="67"/>
    </location>
</feature>
<feature type="compositionally biased region" description="Basic residues" evidence="1">
    <location>
        <begin position="222"/>
        <end position="237"/>
    </location>
</feature>
<feature type="compositionally biased region" description="Basic residues" evidence="1">
    <location>
        <begin position="325"/>
        <end position="339"/>
    </location>
</feature>
<organism evidence="2">
    <name type="scientific">uncultured Frankineae bacterium</name>
    <dbReference type="NCBI Taxonomy" id="437475"/>
    <lineage>
        <taxon>Bacteria</taxon>
        <taxon>Bacillati</taxon>
        <taxon>Actinomycetota</taxon>
        <taxon>Actinomycetes</taxon>
        <taxon>Frankiales</taxon>
        <taxon>environmental samples</taxon>
    </lineage>
</organism>
<feature type="non-terminal residue" evidence="2">
    <location>
        <position position="512"/>
    </location>
</feature>
<gene>
    <name evidence="2" type="ORF">AVDCRST_MAG07-1811</name>
</gene>
<feature type="compositionally biased region" description="Basic and acidic residues" evidence="1">
    <location>
        <begin position="340"/>
        <end position="369"/>
    </location>
</feature>
<dbReference type="EMBL" id="CADCUB010000093">
    <property type="protein sequence ID" value="CAA9331613.1"/>
    <property type="molecule type" value="Genomic_DNA"/>
</dbReference>
<feature type="compositionally biased region" description="Basic residues" evidence="1">
    <location>
        <begin position="296"/>
        <end position="313"/>
    </location>
</feature>
<feature type="compositionally biased region" description="Basic residues" evidence="1">
    <location>
        <begin position="39"/>
        <end position="51"/>
    </location>
</feature>
<feature type="region of interest" description="Disordered" evidence="1">
    <location>
        <begin position="1"/>
        <end position="125"/>
    </location>
</feature>
<feature type="non-terminal residue" evidence="2">
    <location>
        <position position="1"/>
    </location>
</feature>
<protein>
    <submittedName>
        <fullName evidence="2">Uncharacterized protein</fullName>
    </submittedName>
</protein>
<evidence type="ECO:0000256" key="1">
    <source>
        <dbReference type="SAM" id="MobiDB-lite"/>
    </source>
</evidence>
<proteinExistence type="predicted"/>
<feature type="compositionally biased region" description="Low complexity" evidence="1">
    <location>
        <begin position="430"/>
        <end position="440"/>
    </location>
</feature>
<feature type="region of interest" description="Disordered" evidence="1">
    <location>
        <begin position="177"/>
        <end position="512"/>
    </location>
</feature>
<feature type="compositionally biased region" description="Basic residues" evidence="1">
    <location>
        <begin position="72"/>
        <end position="87"/>
    </location>
</feature>
<feature type="compositionally biased region" description="Basic residues" evidence="1">
    <location>
        <begin position="248"/>
        <end position="265"/>
    </location>
</feature>
<feature type="compositionally biased region" description="Basic and acidic residues" evidence="1">
    <location>
        <begin position="280"/>
        <end position="290"/>
    </location>
</feature>
<dbReference type="AlphaFoldDB" id="A0A6J4LH78"/>
<evidence type="ECO:0000313" key="2">
    <source>
        <dbReference type="EMBL" id="CAA9331613.1"/>
    </source>
</evidence>
<name>A0A6J4LH78_9ACTN</name>
<reference evidence="2" key="1">
    <citation type="submission" date="2020-02" db="EMBL/GenBank/DDBJ databases">
        <authorList>
            <person name="Meier V. D."/>
        </authorList>
    </citation>
    <scope>NUCLEOTIDE SEQUENCE</scope>
    <source>
        <strain evidence="2">AVDCRST_MAG07</strain>
    </source>
</reference>
<accession>A0A6J4LH78</accession>
<sequence length="512" mass="55966">DTWTTPARAGLRGHRGIGAPGGGGRRRARRVRSADRHAHPAHRRPAARRAGLRPGAGLPGAPGGPGEGHPLDRRRPRLRLRPHHRASRGGLHAAGGCRRPAPDPRAHGHRPRRVVPDRGAAAGVERRRRLLGARLPRCRHHAVGGQPRLRPAGDLHRRRLRVGGVVVLRQPLRHPLRDDLHRAPGHPLRPARRAGGRPLPAGPVDGRAHHRRPARAQGGALGRRRPHVRRDGRRGAVRHPAELQPRRAGPRRGRRLPVQRPRGVRGSHPPHQAGAGPSRQPDRAEPDAHRAGRGPAQRRHRPDRRTAPRRRERLHLLGGADLHARRLRGRPDRHPRRRHAGPDRHQRRRALPDDLHVPGRQDAQREGGARRRRPGRPQGPLDQLGHPAPGDLRGPGGVDPHAGRPVRALRAPADLRRQGPPAGHRRPARAAHGPLGRALRVQPGRGGADLHRHGGLGAVARGLRSGAATRGRGRPEPHGGGQSHLRLPVHQHRHGRDPRPVRALPGTRAGGL</sequence>